<dbReference type="PANTHER" id="PTHR40252">
    <property type="entry name" value="BLR0328 PROTEIN"/>
    <property type="match status" value="1"/>
</dbReference>
<dbReference type="Pfam" id="PF08495">
    <property type="entry name" value="FIST"/>
    <property type="match status" value="1"/>
</dbReference>
<dbReference type="InterPro" id="IPR019494">
    <property type="entry name" value="FIST_C"/>
</dbReference>
<dbReference type="SMART" id="SM01204">
    <property type="entry name" value="FIST_C"/>
    <property type="match status" value="1"/>
</dbReference>
<dbReference type="SMART" id="SM00897">
    <property type="entry name" value="FIST"/>
    <property type="match status" value="1"/>
</dbReference>
<dbReference type="InterPro" id="IPR013702">
    <property type="entry name" value="FIST_domain_N"/>
</dbReference>
<proteinExistence type="predicted"/>
<evidence type="ECO:0000259" key="1">
    <source>
        <dbReference type="SMART" id="SM00897"/>
    </source>
</evidence>
<feature type="domain" description="FIST" evidence="1">
    <location>
        <begin position="27"/>
        <end position="224"/>
    </location>
</feature>
<evidence type="ECO:0000313" key="4">
    <source>
        <dbReference type="Proteomes" id="UP000829384"/>
    </source>
</evidence>
<evidence type="ECO:0000313" key="3">
    <source>
        <dbReference type="EMBL" id="MCG9964538.1"/>
    </source>
</evidence>
<gene>
    <name evidence="3" type="ORF">H9J30_11510</name>
</gene>
<feature type="domain" description="FIST C-domain" evidence="2">
    <location>
        <begin position="225"/>
        <end position="373"/>
    </location>
</feature>
<dbReference type="PANTHER" id="PTHR40252:SF2">
    <property type="entry name" value="BLR0328 PROTEIN"/>
    <property type="match status" value="1"/>
</dbReference>
<comment type="caution">
    <text evidence="3">The sequence shown here is derived from an EMBL/GenBank/DDBJ whole genome shotgun (WGS) entry which is preliminary data.</text>
</comment>
<sequence length="395" mass="42957">MKILRHFLNATDPCVFQQYIGSIKQDKPANLAIAFGNIDAILHLSQATEITQLATSWVATSSCITAFSDIGAEDNQNHLAILQFYDPQGSYGVASKQSSIDSIIEDSQQALTLALNAANRPGELPALIWCSQSPGLEEGLLTGIRQLVGNNVPVFGGTSADNDVSGHWCMFDGQQTITTGFIIAVLFPSTPINYFFSSGYETTRHTAIVTSASGRKLNTLNHQPAASVYNQWRTMMALPTLANGPVLAQSTFNPLGRVILDNDEQMTLLSHPAFIYEDGTMELFSEVYQGEQLTFMHGNQTLLIQRAQTVTHFAAQQLLDLYDSKPLAAIVIFCAGCMLAIKDETNQVRQGVEQALGNVPFIGGFTFGEQGRFADGVNRHGNLMISAIIFGHSNE</sequence>
<dbReference type="Proteomes" id="UP000829384">
    <property type="component" value="Unassembled WGS sequence"/>
</dbReference>
<keyword evidence="4" id="KW-1185">Reference proteome</keyword>
<reference evidence="3 4" key="1">
    <citation type="submission" date="2020-08" db="EMBL/GenBank/DDBJ databases">
        <title>Whole genome sequence of Shewanella sp strain PS-2.</title>
        <authorList>
            <person name="Das S.K."/>
        </authorList>
    </citation>
    <scope>NUCLEOTIDE SEQUENCE [LARGE SCALE GENOMIC DNA]</scope>
    <source>
        <strain evidence="3 4">PS-2</strain>
    </source>
</reference>
<evidence type="ECO:0000259" key="2">
    <source>
        <dbReference type="SMART" id="SM01204"/>
    </source>
</evidence>
<protein>
    <submittedName>
        <fullName evidence="3">FIST C-terminal domain-containing protein</fullName>
    </submittedName>
</protein>
<dbReference type="RefSeq" id="WP_240131160.1">
    <property type="nucleotide sequence ID" value="NZ_JACSDI010000007.1"/>
</dbReference>
<organism evidence="3 4">
    <name type="scientific">Shewanella cutis</name>
    <dbReference type="NCBI Taxonomy" id="2766780"/>
    <lineage>
        <taxon>Bacteria</taxon>
        <taxon>Pseudomonadati</taxon>
        <taxon>Pseudomonadota</taxon>
        <taxon>Gammaproteobacteria</taxon>
        <taxon>Alteromonadales</taxon>
        <taxon>Shewanellaceae</taxon>
        <taxon>Shewanella</taxon>
    </lineage>
</organism>
<dbReference type="EMBL" id="JACSDI010000007">
    <property type="protein sequence ID" value="MCG9964538.1"/>
    <property type="molecule type" value="Genomic_DNA"/>
</dbReference>
<dbReference type="Pfam" id="PF10442">
    <property type="entry name" value="FIST_C"/>
    <property type="match status" value="1"/>
</dbReference>
<accession>A0ABS9QYD8</accession>
<name>A0ABS9QYD8_9GAMM</name>